<keyword evidence="3 5" id="KW-0067">ATP-binding</keyword>
<dbReference type="Proteomes" id="UP000184148">
    <property type="component" value="Unassembled WGS sequence"/>
</dbReference>
<dbReference type="GO" id="GO:0005886">
    <property type="term" value="C:plasma membrane"/>
    <property type="evidence" value="ECO:0007669"/>
    <property type="project" value="TreeGrafter"/>
</dbReference>
<name>A0A1M4SWJ6_9FIRM</name>
<dbReference type="InterPro" id="IPR032823">
    <property type="entry name" value="BCA_ABC_TP_C"/>
</dbReference>
<dbReference type="SMART" id="SM00382">
    <property type="entry name" value="AAA"/>
    <property type="match status" value="1"/>
</dbReference>
<dbReference type="CDD" id="cd03219">
    <property type="entry name" value="ABC_Mj1267_LivG_branched"/>
    <property type="match status" value="1"/>
</dbReference>
<keyword evidence="1" id="KW-0813">Transport</keyword>
<dbReference type="InterPro" id="IPR051120">
    <property type="entry name" value="ABC_AA/LPS_Transport"/>
</dbReference>
<gene>
    <name evidence="5" type="ORF">SAMN02745133_00262</name>
</gene>
<dbReference type="GO" id="GO:1903806">
    <property type="term" value="P:L-isoleucine import across plasma membrane"/>
    <property type="evidence" value="ECO:0007669"/>
    <property type="project" value="TreeGrafter"/>
</dbReference>
<dbReference type="GO" id="GO:0042941">
    <property type="term" value="P:D-alanine transmembrane transport"/>
    <property type="evidence" value="ECO:0007669"/>
    <property type="project" value="TreeGrafter"/>
</dbReference>
<dbReference type="PROSITE" id="PS50893">
    <property type="entry name" value="ABC_TRANSPORTER_2"/>
    <property type="match status" value="1"/>
</dbReference>
<reference evidence="6" key="1">
    <citation type="submission" date="2016-11" db="EMBL/GenBank/DDBJ databases">
        <authorList>
            <person name="Varghese N."/>
            <person name="Submissions S."/>
        </authorList>
    </citation>
    <scope>NUCLEOTIDE SEQUENCE [LARGE SCALE GENOMIC DNA]</scope>
    <source>
        <strain evidence="6">DSM 12395</strain>
    </source>
</reference>
<dbReference type="PANTHER" id="PTHR45772:SF7">
    <property type="entry name" value="AMINO ACID ABC TRANSPORTER ATP-BINDING PROTEIN"/>
    <property type="match status" value="1"/>
</dbReference>
<evidence type="ECO:0000313" key="5">
    <source>
        <dbReference type="EMBL" id="SHE36549.1"/>
    </source>
</evidence>
<dbReference type="GO" id="GO:0016887">
    <property type="term" value="F:ATP hydrolysis activity"/>
    <property type="evidence" value="ECO:0007669"/>
    <property type="project" value="InterPro"/>
</dbReference>
<evidence type="ECO:0000256" key="2">
    <source>
        <dbReference type="ARBA" id="ARBA00022741"/>
    </source>
</evidence>
<dbReference type="PANTHER" id="PTHR45772">
    <property type="entry name" value="CONSERVED COMPONENT OF ABC TRANSPORTER FOR NATURAL AMINO ACIDS-RELATED"/>
    <property type="match status" value="1"/>
</dbReference>
<dbReference type="Pfam" id="PF12399">
    <property type="entry name" value="BCA_ABC_TP_C"/>
    <property type="match status" value="1"/>
</dbReference>
<dbReference type="InterPro" id="IPR003593">
    <property type="entry name" value="AAA+_ATPase"/>
</dbReference>
<keyword evidence="2" id="KW-0547">Nucleotide-binding</keyword>
<feature type="domain" description="ABC transporter" evidence="4">
    <location>
        <begin position="11"/>
        <end position="258"/>
    </location>
</feature>
<dbReference type="InterPro" id="IPR027417">
    <property type="entry name" value="P-loop_NTPase"/>
</dbReference>
<dbReference type="InterPro" id="IPR003439">
    <property type="entry name" value="ABC_transporter-like_ATP-bd"/>
</dbReference>
<dbReference type="GO" id="GO:0015192">
    <property type="term" value="F:L-phenylalanine transmembrane transporter activity"/>
    <property type="evidence" value="ECO:0007669"/>
    <property type="project" value="TreeGrafter"/>
</dbReference>
<protein>
    <submittedName>
        <fullName evidence="5">Amino acid/amide ABC transporter ATP-binding protein 1, HAAT family (TC 3.A.1.4.-)</fullName>
    </submittedName>
</protein>
<dbReference type="GO" id="GO:1903805">
    <property type="term" value="P:L-valine import across plasma membrane"/>
    <property type="evidence" value="ECO:0007669"/>
    <property type="project" value="TreeGrafter"/>
</dbReference>
<evidence type="ECO:0000313" key="6">
    <source>
        <dbReference type="Proteomes" id="UP000184148"/>
    </source>
</evidence>
<keyword evidence="6" id="KW-1185">Reference proteome</keyword>
<dbReference type="GO" id="GO:0005304">
    <property type="term" value="F:L-valine transmembrane transporter activity"/>
    <property type="evidence" value="ECO:0007669"/>
    <property type="project" value="TreeGrafter"/>
</dbReference>
<dbReference type="Pfam" id="PF00005">
    <property type="entry name" value="ABC_tran"/>
    <property type="match status" value="1"/>
</dbReference>
<evidence type="ECO:0000259" key="4">
    <source>
        <dbReference type="PROSITE" id="PS50893"/>
    </source>
</evidence>
<dbReference type="Gene3D" id="3.40.50.300">
    <property type="entry name" value="P-loop containing nucleotide triphosphate hydrolases"/>
    <property type="match status" value="1"/>
</dbReference>
<dbReference type="GO" id="GO:0015808">
    <property type="term" value="P:L-alanine transport"/>
    <property type="evidence" value="ECO:0007669"/>
    <property type="project" value="TreeGrafter"/>
</dbReference>
<dbReference type="STRING" id="1121429.SAMN02745133_00262"/>
<organism evidence="5 6">
    <name type="scientific">Desulforamulus putei DSM 12395</name>
    <dbReference type="NCBI Taxonomy" id="1121429"/>
    <lineage>
        <taxon>Bacteria</taxon>
        <taxon>Bacillati</taxon>
        <taxon>Bacillota</taxon>
        <taxon>Clostridia</taxon>
        <taxon>Eubacteriales</taxon>
        <taxon>Peptococcaceae</taxon>
        <taxon>Desulforamulus</taxon>
    </lineage>
</organism>
<dbReference type="FunFam" id="3.40.50.300:FF:000421">
    <property type="entry name" value="Branched-chain amino acid ABC transporter ATP-binding protein"/>
    <property type="match status" value="1"/>
</dbReference>
<dbReference type="SUPFAM" id="SSF52540">
    <property type="entry name" value="P-loop containing nucleoside triphosphate hydrolases"/>
    <property type="match status" value="1"/>
</dbReference>
<proteinExistence type="predicted"/>
<dbReference type="AlphaFoldDB" id="A0A1M4SWJ6"/>
<dbReference type="EMBL" id="FQUY01000001">
    <property type="protein sequence ID" value="SHE36549.1"/>
    <property type="molecule type" value="Genomic_DNA"/>
</dbReference>
<sequence length="261" mass="28691">MGVKYMTKTILELDNVTIRFGGLTAVDSVDMKIEEGTIRALIGPNGAGKSTIFNLITGIYAPTAGEIRFMGNKINGLKPHVITKMGIARTFQNIRLFGEMTVLDNVKIGMHCRTCTGFLGALVRSPRVKAEERAITEASMEALKLMELDHKADELAMNLPYGEQRRLEIARALASRPKLILLDEPAAGMNPQEKQTLMSMIRKIQAMGLTIFLVEHDMKFVMSLSDRIAVLDYGRKIAAGSPAEVQRNPAVIAAYLGKEVV</sequence>
<evidence type="ECO:0000256" key="3">
    <source>
        <dbReference type="ARBA" id="ARBA00022840"/>
    </source>
</evidence>
<accession>A0A1M4SWJ6</accession>
<evidence type="ECO:0000256" key="1">
    <source>
        <dbReference type="ARBA" id="ARBA00022448"/>
    </source>
</evidence>
<dbReference type="GO" id="GO:0015188">
    <property type="term" value="F:L-isoleucine transmembrane transporter activity"/>
    <property type="evidence" value="ECO:0007669"/>
    <property type="project" value="TreeGrafter"/>
</dbReference>
<dbReference type="GO" id="GO:0005524">
    <property type="term" value="F:ATP binding"/>
    <property type="evidence" value="ECO:0007669"/>
    <property type="project" value="UniProtKB-KW"/>
</dbReference>